<gene>
    <name evidence="1" type="ORF">BDV39DRAFT_199394</name>
</gene>
<sequence>MVEAGNPSTDAIQLLVFTITSAGANTPGMIFGNSSTSGTIDFFVCKLWAQISAMLDVNATASTGPNGSVLPSPRSSPTCAGPFEDGAVYASVGGSIVVSALRIVGTLLV</sequence>
<dbReference type="EMBL" id="ML741763">
    <property type="protein sequence ID" value="KAE8333043.1"/>
    <property type="molecule type" value="Genomic_DNA"/>
</dbReference>
<reference evidence="2" key="1">
    <citation type="submission" date="2019-04" db="EMBL/GenBank/DDBJ databases">
        <title>Friends and foes A comparative genomics studyof 23 Aspergillus species from section Flavi.</title>
        <authorList>
            <consortium name="DOE Joint Genome Institute"/>
            <person name="Kjaerbolling I."/>
            <person name="Vesth T."/>
            <person name="Frisvad J.C."/>
            <person name="Nybo J.L."/>
            <person name="Theobald S."/>
            <person name="Kildgaard S."/>
            <person name="Isbrandt T."/>
            <person name="Kuo A."/>
            <person name="Sato A."/>
            <person name="Lyhne E.K."/>
            <person name="Kogle M.E."/>
            <person name="Wiebenga A."/>
            <person name="Kun R.S."/>
            <person name="Lubbers R.J."/>
            <person name="Makela M.R."/>
            <person name="Barry K."/>
            <person name="Chovatia M."/>
            <person name="Clum A."/>
            <person name="Daum C."/>
            <person name="Haridas S."/>
            <person name="He G."/>
            <person name="LaButti K."/>
            <person name="Lipzen A."/>
            <person name="Mondo S."/>
            <person name="Riley R."/>
            <person name="Salamov A."/>
            <person name="Simmons B.A."/>
            <person name="Magnuson J.K."/>
            <person name="Henrissat B."/>
            <person name="Mortensen U.H."/>
            <person name="Larsen T.O."/>
            <person name="Devries R.P."/>
            <person name="Grigoriev I.V."/>
            <person name="Machida M."/>
            <person name="Baker S.E."/>
            <person name="Andersen M.R."/>
        </authorList>
    </citation>
    <scope>NUCLEOTIDE SEQUENCE [LARGE SCALE GENOMIC DNA]</scope>
    <source>
        <strain evidence="2">CBS 130017</strain>
    </source>
</reference>
<keyword evidence="2" id="KW-1185">Reference proteome</keyword>
<accession>A0A5N6XJV4</accession>
<name>A0A5N6XJV4_9EURO</name>
<organism evidence="1 2">
    <name type="scientific">Aspergillus sergii</name>
    <dbReference type="NCBI Taxonomy" id="1034303"/>
    <lineage>
        <taxon>Eukaryota</taxon>
        <taxon>Fungi</taxon>
        <taxon>Dikarya</taxon>
        <taxon>Ascomycota</taxon>
        <taxon>Pezizomycotina</taxon>
        <taxon>Eurotiomycetes</taxon>
        <taxon>Eurotiomycetidae</taxon>
        <taxon>Eurotiales</taxon>
        <taxon>Aspergillaceae</taxon>
        <taxon>Aspergillus</taxon>
        <taxon>Aspergillus subgen. Circumdati</taxon>
    </lineage>
</organism>
<dbReference type="Proteomes" id="UP000325945">
    <property type="component" value="Unassembled WGS sequence"/>
</dbReference>
<dbReference type="AlphaFoldDB" id="A0A5N6XJV4"/>
<evidence type="ECO:0000313" key="2">
    <source>
        <dbReference type="Proteomes" id="UP000325945"/>
    </source>
</evidence>
<evidence type="ECO:0000313" key="1">
    <source>
        <dbReference type="EMBL" id="KAE8333043.1"/>
    </source>
</evidence>
<proteinExistence type="predicted"/>
<protein>
    <submittedName>
        <fullName evidence="1">Uncharacterized protein</fullName>
    </submittedName>
</protein>